<feature type="domain" description="Tyrosine specific protein phosphatases" evidence="10">
    <location>
        <begin position="248"/>
        <end position="314"/>
    </location>
</feature>
<dbReference type="Pfam" id="PF22785">
    <property type="entry name" value="Tc-R-P"/>
    <property type="match status" value="1"/>
</dbReference>
<evidence type="ECO:0000256" key="2">
    <source>
        <dbReference type="ARBA" id="ARBA00004316"/>
    </source>
</evidence>
<evidence type="ECO:0000256" key="4">
    <source>
        <dbReference type="ARBA" id="ARBA00022692"/>
    </source>
</evidence>
<dbReference type="GO" id="GO:0042995">
    <property type="term" value="C:cell projection"/>
    <property type="evidence" value="ECO:0007669"/>
    <property type="project" value="UniProtKB-SubCell"/>
</dbReference>
<dbReference type="FunFam" id="3.90.190.10:FF:000053">
    <property type="entry name" value="Phosphatidylinositol 3,4,5-trisphosphate 3-phosphatase TPTE2"/>
    <property type="match status" value="1"/>
</dbReference>
<evidence type="ECO:0000259" key="11">
    <source>
        <dbReference type="PROSITE" id="PS51181"/>
    </source>
</evidence>
<evidence type="ECO:0000256" key="1">
    <source>
        <dbReference type="ARBA" id="ARBA00004141"/>
    </source>
</evidence>
<keyword evidence="8" id="KW-0966">Cell projection</keyword>
<organism evidence="13 14">
    <name type="scientific">Monopterus albus</name>
    <name type="common">Swamp eel</name>
    <dbReference type="NCBI Taxonomy" id="43700"/>
    <lineage>
        <taxon>Eukaryota</taxon>
        <taxon>Metazoa</taxon>
        <taxon>Chordata</taxon>
        <taxon>Craniata</taxon>
        <taxon>Vertebrata</taxon>
        <taxon>Euteleostomi</taxon>
        <taxon>Actinopterygii</taxon>
        <taxon>Neopterygii</taxon>
        <taxon>Teleostei</taxon>
        <taxon>Neoteleostei</taxon>
        <taxon>Acanthomorphata</taxon>
        <taxon>Anabantaria</taxon>
        <taxon>Synbranchiformes</taxon>
        <taxon>Synbranchidae</taxon>
        <taxon>Monopterus</taxon>
    </lineage>
</organism>
<feature type="domain" description="C2 tensin-type" evidence="12">
    <location>
        <begin position="346"/>
        <end position="482"/>
    </location>
</feature>
<dbReference type="Gene3D" id="1.20.120.350">
    <property type="entry name" value="Voltage-gated potassium channels. Chain C"/>
    <property type="match status" value="1"/>
</dbReference>
<dbReference type="FunFam" id="2.60.40.1110:FF:000004">
    <property type="entry name" value="Voltage-sensor containing phosphatase"/>
    <property type="match status" value="1"/>
</dbReference>
<dbReference type="InterPro" id="IPR029023">
    <property type="entry name" value="Tensin_phosphatase"/>
</dbReference>
<sequence length="482" mass="54854">KMEDAQVKIDDGKRESVEADTMHQYVHTAFVFGVILILVDIVLVIVDLSLNTKSKGVGDAIEAVSLAISFFFLIDVLLRVYVEGFKVYFSSKLNIADACVVVLTLVVTIIYTATDLSGASLIPRVVTFLRFLRIIILVRVLRLATQKKELEKVTRRMVSENKRRYQKDGFDLDLTYVTDRVIAMSFPSSGKQSFYRNPIREVARFLDTKHEGHYKVYNLCSEKGYDPQFFHYRVERVFIDDHNVPSLEDMLKYTASVRDWMSADPRNVIAIHCKGGKGRTGTMVCTWLIDSDQFESAQDSLDYFGERRTDKSQSSKFQGVETPSQSRYVGYYEIMKTTFNRQLPPPKALRIKSIHIHSIAGVGKGDGSDLKVKIIVKKELVFQCACAKQENCTVFSDMSANTAVIGLKNGPVVEGDVKVMFESSAGLPKGYEDVPFYFWFNTSFTMDNKLFLPREELDNPHKPKTWDLYKEDFGVTVFFSEP</sequence>
<keyword evidence="14" id="KW-1185">Reference proteome</keyword>
<evidence type="ECO:0000259" key="12">
    <source>
        <dbReference type="PROSITE" id="PS51182"/>
    </source>
</evidence>
<dbReference type="SUPFAM" id="SSF81324">
    <property type="entry name" value="Voltage-gated potassium channels"/>
    <property type="match status" value="1"/>
</dbReference>
<evidence type="ECO:0000256" key="8">
    <source>
        <dbReference type="ARBA" id="ARBA00023273"/>
    </source>
</evidence>
<feature type="transmembrane region" description="Helical" evidence="9">
    <location>
        <begin position="60"/>
        <end position="82"/>
    </location>
</feature>
<evidence type="ECO:0000256" key="3">
    <source>
        <dbReference type="ARBA" id="ARBA00007881"/>
    </source>
</evidence>
<dbReference type="GO" id="GO:0016020">
    <property type="term" value="C:membrane"/>
    <property type="evidence" value="ECO:0007669"/>
    <property type="project" value="UniProtKB-SubCell"/>
</dbReference>
<name>A0A3Q3J7K1_MONAL</name>
<accession>A0A3Q3J7K1</accession>
<dbReference type="PROSITE" id="PS51181">
    <property type="entry name" value="PPASE_TENSIN"/>
    <property type="match status" value="1"/>
</dbReference>
<dbReference type="STRING" id="43700.ENSMALP00000012725"/>
<dbReference type="InterPro" id="IPR045102">
    <property type="entry name" value="PTP_VSP_TPTE"/>
</dbReference>
<evidence type="ECO:0000256" key="6">
    <source>
        <dbReference type="ARBA" id="ARBA00022989"/>
    </source>
</evidence>
<dbReference type="InterPro" id="IPR000387">
    <property type="entry name" value="Tyr_Pase_dom"/>
</dbReference>
<dbReference type="Gene3D" id="3.90.190.10">
    <property type="entry name" value="Protein tyrosine phosphatase superfamily"/>
    <property type="match status" value="1"/>
</dbReference>
<proteinExistence type="inferred from homology"/>
<dbReference type="Pfam" id="PF00520">
    <property type="entry name" value="Ion_trans"/>
    <property type="match status" value="1"/>
</dbReference>
<feature type="transmembrane region" description="Helical" evidence="9">
    <location>
        <begin position="94"/>
        <end position="113"/>
    </location>
</feature>
<keyword evidence="4 9" id="KW-0812">Transmembrane</keyword>
<evidence type="ECO:0000313" key="14">
    <source>
        <dbReference type="Proteomes" id="UP000261600"/>
    </source>
</evidence>
<keyword evidence="7 9" id="KW-0472">Membrane</keyword>
<feature type="transmembrane region" description="Helical" evidence="9">
    <location>
        <begin position="29"/>
        <end position="48"/>
    </location>
</feature>
<dbReference type="PROSITE" id="PS51182">
    <property type="entry name" value="C2_TENSIN"/>
    <property type="match status" value="1"/>
</dbReference>
<evidence type="ECO:0000256" key="5">
    <source>
        <dbReference type="ARBA" id="ARBA00022801"/>
    </source>
</evidence>
<dbReference type="InterPro" id="IPR051281">
    <property type="entry name" value="Dual-spec_lipid-protein_phosph"/>
</dbReference>
<dbReference type="PANTHER" id="PTHR12305:SF60">
    <property type="entry name" value="PHOSPHATIDYLINOSITOL 3,4,5-TRISPHOSPHATE 3-PHOSPHATASE TPTE2-RELATED"/>
    <property type="match status" value="1"/>
</dbReference>
<keyword evidence="6 9" id="KW-1133">Transmembrane helix</keyword>
<dbReference type="GO" id="GO:0005216">
    <property type="term" value="F:monoatomic ion channel activity"/>
    <property type="evidence" value="ECO:0007669"/>
    <property type="project" value="InterPro"/>
</dbReference>
<evidence type="ECO:0000256" key="9">
    <source>
        <dbReference type="SAM" id="Phobius"/>
    </source>
</evidence>
<dbReference type="SMART" id="SM01326">
    <property type="entry name" value="PTEN_C2"/>
    <property type="match status" value="1"/>
</dbReference>
<dbReference type="CDD" id="cd14510">
    <property type="entry name" value="PTP_VSP_TPTE"/>
    <property type="match status" value="1"/>
</dbReference>
<dbReference type="InterPro" id="IPR027359">
    <property type="entry name" value="Volt_channel_dom_sf"/>
</dbReference>
<reference evidence="13" key="1">
    <citation type="submission" date="2025-08" db="UniProtKB">
        <authorList>
            <consortium name="Ensembl"/>
        </authorList>
    </citation>
    <scope>IDENTIFICATION</scope>
</reference>
<dbReference type="InterPro" id="IPR035892">
    <property type="entry name" value="C2_domain_sf"/>
</dbReference>
<dbReference type="Gene3D" id="2.60.40.1110">
    <property type="match status" value="1"/>
</dbReference>
<dbReference type="Proteomes" id="UP000261600">
    <property type="component" value="Unplaced"/>
</dbReference>
<protein>
    <submittedName>
        <fullName evidence="13">Uncharacterized protein</fullName>
    </submittedName>
</protein>
<evidence type="ECO:0000313" key="13">
    <source>
        <dbReference type="Ensembl" id="ENSMALP00000012725.1"/>
    </source>
</evidence>
<dbReference type="InterPro" id="IPR016130">
    <property type="entry name" value="Tyr_Pase_AS"/>
</dbReference>
<dbReference type="GO" id="GO:0016314">
    <property type="term" value="F:phosphatidylinositol-3,4,5-trisphosphate 3-phosphatase activity"/>
    <property type="evidence" value="ECO:0007669"/>
    <property type="project" value="TreeGrafter"/>
</dbReference>
<dbReference type="SUPFAM" id="SSF49562">
    <property type="entry name" value="C2 domain (Calcium/lipid-binding domain, CaLB)"/>
    <property type="match status" value="1"/>
</dbReference>
<dbReference type="SUPFAM" id="SSF52799">
    <property type="entry name" value="(Phosphotyrosine protein) phosphatases II"/>
    <property type="match status" value="1"/>
</dbReference>
<comment type="subcellular location">
    <subcellularLocation>
        <location evidence="2">Cell projection</location>
    </subcellularLocation>
    <subcellularLocation>
        <location evidence="1">Membrane</location>
        <topology evidence="1">Multi-pass membrane protein</topology>
    </subcellularLocation>
</comment>
<dbReference type="InterPro" id="IPR005821">
    <property type="entry name" value="Ion_trans_dom"/>
</dbReference>
<dbReference type="InterPro" id="IPR003595">
    <property type="entry name" value="Tyr_Pase_cat"/>
</dbReference>
<dbReference type="PROSITE" id="PS00383">
    <property type="entry name" value="TYR_PHOSPHATASE_1"/>
    <property type="match status" value="1"/>
</dbReference>
<dbReference type="Pfam" id="PF10409">
    <property type="entry name" value="PTEN_C2"/>
    <property type="match status" value="1"/>
</dbReference>
<dbReference type="SMART" id="SM00404">
    <property type="entry name" value="PTPc_motif"/>
    <property type="match status" value="1"/>
</dbReference>
<dbReference type="PANTHER" id="PTHR12305">
    <property type="entry name" value="PHOSPHATASE WITH HOMOLOGY TO TENSIN"/>
    <property type="match status" value="1"/>
</dbReference>
<dbReference type="InterPro" id="IPR029021">
    <property type="entry name" value="Prot-tyrosine_phosphatase-like"/>
</dbReference>
<dbReference type="GO" id="GO:0005829">
    <property type="term" value="C:cytosol"/>
    <property type="evidence" value="ECO:0007669"/>
    <property type="project" value="TreeGrafter"/>
</dbReference>
<dbReference type="InterPro" id="IPR014020">
    <property type="entry name" value="Tensin_C2-dom"/>
</dbReference>
<dbReference type="Ensembl" id="ENSMALT00000012994.1">
    <property type="protein sequence ID" value="ENSMALP00000012725.1"/>
    <property type="gene ID" value="ENSMALG00000009016.1"/>
</dbReference>
<comment type="similarity">
    <text evidence="3">Belongs to the PTEN phosphatase protein family.</text>
</comment>
<keyword evidence="5" id="KW-0378">Hydrolase</keyword>
<dbReference type="AlphaFoldDB" id="A0A3Q3J7K1"/>
<evidence type="ECO:0000256" key="7">
    <source>
        <dbReference type="ARBA" id="ARBA00023136"/>
    </source>
</evidence>
<reference evidence="13" key="2">
    <citation type="submission" date="2025-09" db="UniProtKB">
        <authorList>
            <consortium name="Ensembl"/>
        </authorList>
    </citation>
    <scope>IDENTIFICATION</scope>
</reference>
<evidence type="ECO:0000259" key="10">
    <source>
        <dbReference type="PROSITE" id="PS50056"/>
    </source>
</evidence>
<dbReference type="PROSITE" id="PS50056">
    <property type="entry name" value="TYR_PHOSPHATASE_2"/>
    <property type="match status" value="1"/>
</dbReference>
<feature type="domain" description="Phosphatase tensin-type" evidence="11">
    <location>
        <begin position="163"/>
        <end position="339"/>
    </location>
</feature>